<evidence type="ECO:0000256" key="1">
    <source>
        <dbReference type="SAM" id="MobiDB-lite"/>
    </source>
</evidence>
<evidence type="ECO:0000313" key="3">
    <source>
        <dbReference type="Proteomes" id="UP000194546"/>
    </source>
</evidence>
<dbReference type="RefSeq" id="WP_086382718.1">
    <property type="nucleotide sequence ID" value="NZ_NBTY01000139.1"/>
</dbReference>
<sequence>MSRSVKKTPIFGHTTADSEAEDKAAWHRRHRAVERIRLQASGEDYQARSHRANSNSATFAKDGKHYWGAGIDTEHMRK</sequence>
<dbReference type="AlphaFoldDB" id="A0A242MGI4"/>
<gene>
    <name evidence="2" type="ORF">PAMC26510_25430</name>
</gene>
<reference evidence="2 3" key="1">
    <citation type="submission" date="2017-03" db="EMBL/GenBank/DDBJ databases">
        <title>Genome analysis of strain PAMC 26510.</title>
        <authorList>
            <person name="Oh H.-M."/>
            <person name="Yang J.-A."/>
        </authorList>
    </citation>
    <scope>NUCLEOTIDE SEQUENCE [LARGE SCALE GENOMIC DNA]</scope>
    <source>
        <strain evidence="2 3">PAMC 26510</strain>
    </source>
</reference>
<name>A0A242MGI4_CABSO</name>
<dbReference type="Proteomes" id="UP000194546">
    <property type="component" value="Unassembled WGS sequence"/>
</dbReference>
<accession>A0A242MGI4</accession>
<comment type="caution">
    <text evidence="2">The sequence shown here is derived from an EMBL/GenBank/DDBJ whole genome shotgun (WGS) entry which is preliminary data.</text>
</comment>
<dbReference type="EMBL" id="NBTY01000139">
    <property type="protein sequence ID" value="OTP70412.1"/>
    <property type="molecule type" value="Genomic_DNA"/>
</dbReference>
<protein>
    <submittedName>
        <fullName evidence="2">Uncharacterized protein</fullName>
    </submittedName>
</protein>
<feature type="region of interest" description="Disordered" evidence="1">
    <location>
        <begin position="1"/>
        <end position="26"/>
    </location>
</feature>
<organism evidence="2 3">
    <name type="scientific">Caballeronia sordidicola</name>
    <name type="common">Burkholderia sordidicola</name>
    <dbReference type="NCBI Taxonomy" id="196367"/>
    <lineage>
        <taxon>Bacteria</taxon>
        <taxon>Pseudomonadati</taxon>
        <taxon>Pseudomonadota</taxon>
        <taxon>Betaproteobacteria</taxon>
        <taxon>Burkholderiales</taxon>
        <taxon>Burkholderiaceae</taxon>
        <taxon>Caballeronia</taxon>
    </lineage>
</organism>
<evidence type="ECO:0000313" key="2">
    <source>
        <dbReference type="EMBL" id="OTP70412.1"/>
    </source>
</evidence>
<proteinExistence type="predicted"/>